<dbReference type="PANTHER" id="PTHR39210:SF1">
    <property type="entry name" value="HEPARIN-SULFATE LYASE"/>
    <property type="match status" value="1"/>
</dbReference>
<dbReference type="Proteomes" id="UP001501251">
    <property type="component" value="Unassembled WGS sequence"/>
</dbReference>
<dbReference type="SUPFAM" id="SSF48230">
    <property type="entry name" value="Chondroitin AC/alginate lyase"/>
    <property type="match status" value="1"/>
</dbReference>
<evidence type="ECO:0000256" key="4">
    <source>
        <dbReference type="ARBA" id="ARBA00023239"/>
    </source>
</evidence>
<keyword evidence="3" id="KW-0574">Periplasm</keyword>
<keyword evidence="8" id="KW-1185">Reference proteome</keyword>
<sequence>MFQHARRALSLIANRPAPFSLATEDGPVVYPAGRFPAIKVAEVMRGRVTFVGLPPVDLGRDIDWRLDPYRNRSWALNLHAMRWVGRLVGEYERSGRREYLTRAVEIAGDWVRKNPRGGADVSPWAWAEHPVALRAPVLVCLSAHVRATWLSDSLVEHAGILSDPALYRRGHNHGLDQDIALLAIGCRLRRERWKDLAIRRMAESAELSIDAQGALHEQAPRYGVYVHRRLGTAMEAIERCGAEIPAGLAARRTSLETYVSHATQPDGRLVPIGDSPADTRPGGFPHGEGTVKVFDGGYVFGRTAWDDPESAYYSIRFGPGRRLHGHEDHLGVTYHAHGRDILVEAGFHSYERTAYRKWTASPEAHNVPVVVGTAFREGTATRLVSSFVGRTRQSYTLTDDAYGVGRTRSVLVCHGADLMAVLDTVPAGSALRNLWHLGPSLRVVSNRDGRVVLADGNWRATLLQLAMPSLRPVGGQEVRACEISTGYLRKADTATVLSPPATSLLTLVVPGTGDPEVTLSEGKVTVHTSGGPVSFTPSLDHP</sequence>
<proteinExistence type="predicted"/>
<keyword evidence="4" id="KW-0456">Lyase</keyword>
<dbReference type="Gene3D" id="2.70.98.70">
    <property type="match status" value="1"/>
</dbReference>
<name>A0ABP8AN40_9ACTN</name>
<gene>
    <name evidence="7" type="ORF">GCM10022252_19040</name>
</gene>
<evidence type="ECO:0000256" key="3">
    <source>
        <dbReference type="ARBA" id="ARBA00022764"/>
    </source>
</evidence>
<dbReference type="Pfam" id="PF07940">
    <property type="entry name" value="Hepar_II_III_C"/>
    <property type="match status" value="1"/>
</dbReference>
<protein>
    <recommendedName>
        <fullName evidence="9">Heparin-sulfate lyase N-terminal domain-containing protein</fullName>
    </recommendedName>
</protein>
<evidence type="ECO:0000256" key="1">
    <source>
        <dbReference type="ARBA" id="ARBA00004418"/>
    </source>
</evidence>
<dbReference type="Gene3D" id="1.50.10.100">
    <property type="entry name" value="Chondroitin AC/alginate lyase"/>
    <property type="match status" value="1"/>
</dbReference>
<dbReference type="InterPro" id="IPR008929">
    <property type="entry name" value="Chondroitin_lyas"/>
</dbReference>
<accession>A0ABP8AN40</accession>
<dbReference type="Pfam" id="PF16889">
    <property type="entry name" value="Hepar_II_III_N"/>
    <property type="match status" value="1"/>
</dbReference>
<dbReference type="InterPro" id="IPR031680">
    <property type="entry name" value="Hepar_II_III_N"/>
</dbReference>
<evidence type="ECO:0000259" key="5">
    <source>
        <dbReference type="Pfam" id="PF07940"/>
    </source>
</evidence>
<evidence type="ECO:0008006" key="9">
    <source>
        <dbReference type="Google" id="ProtNLM"/>
    </source>
</evidence>
<evidence type="ECO:0000313" key="7">
    <source>
        <dbReference type="EMBL" id="GAA4186683.1"/>
    </source>
</evidence>
<dbReference type="EMBL" id="BAABAQ010000002">
    <property type="protein sequence ID" value="GAA4186683.1"/>
    <property type="molecule type" value="Genomic_DNA"/>
</dbReference>
<evidence type="ECO:0000256" key="2">
    <source>
        <dbReference type="ARBA" id="ARBA00022729"/>
    </source>
</evidence>
<feature type="domain" description="Heparin-sulfate lyase N-terminal" evidence="6">
    <location>
        <begin position="53"/>
        <end position="276"/>
    </location>
</feature>
<organism evidence="7 8">
    <name type="scientific">Streptosporangium oxazolinicum</name>
    <dbReference type="NCBI Taxonomy" id="909287"/>
    <lineage>
        <taxon>Bacteria</taxon>
        <taxon>Bacillati</taxon>
        <taxon>Actinomycetota</taxon>
        <taxon>Actinomycetes</taxon>
        <taxon>Streptosporangiales</taxon>
        <taxon>Streptosporangiaceae</taxon>
        <taxon>Streptosporangium</taxon>
    </lineage>
</organism>
<dbReference type="InterPro" id="IPR012480">
    <property type="entry name" value="Hepar_II_III_C"/>
</dbReference>
<dbReference type="RefSeq" id="WP_344917079.1">
    <property type="nucleotide sequence ID" value="NZ_BAABAQ010000002.1"/>
</dbReference>
<evidence type="ECO:0000259" key="6">
    <source>
        <dbReference type="Pfam" id="PF16889"/>
    </source>
</evidence>
<reference evidence="8" key="1">
    <citation type="journal article" date="2019" name="Int. J. Syst. Evol. Microbiol.">
        <title>The Global Catalogue of Microorganisms (GCM) 10K type strain sequencing project: providing services to taxonomists for standard genome sequencing and annotation.</title>
        <authorList>
            <consortium name="The Broad Institute Genomics Platform"/>
            <consortium name="The Broad Institute Genome Sequencing Center for Infectious Disease"/>
            <person name="Wu L."/>
            <person name="Ma J."/>
        </authorList>
    </citation>
    <scope>NUCLEOTIDE SEQUENCE [LARGE SCALE GENOMIC DNA]</scope>
    <source>
        <strain evidence="8">JCM 17388</strain>
    </source>
</reference>
<keyword evidence="2" id="KW-0732">Signal</keyword>
<evidence type="ECO:0000313" key="8">
    <source>
        <dbReference type="Proteomes" id="UP001501251"/>
    </source>
</evidence>
<feature type="domain" description="Heparinase II/III-like C-terminal" evidence="5">
    <location>
        <begin position="322"/>
        <end position="458"/>
    </location>
</feature>
<dbReference type="PANTHER" id="PTHR39210">
    <property type="entry name" value="HEPARIN-SULFATE LYASE"/>
    <property type="match status" value="1"/>
</dbReference>
<comment type="subcellular location">
    <subcellularLocation>
        <location evidence="1">Periplasm</location>
    </subcellularLocation>
</comment>
<comment type="caution">
    <text evidence="7">The sequence shown here is derived from an EMBL/GenBank/DDBJ whole genome shotgun (WGS) entry which is preliminary data.</text>
</comment>